<dbReference type="InterPro" id="IPR036282">
    <property type="entry name" value="Glutathione-S-Trfase_C_sf"/>
</dbReference>
<dbReference type="GO" id="GO:0004364">
    <property type="term" value="F:glutathione transferase activity"/>
    <property type="evidence" value="ECO:0007669"/>
    <property type="project" value="UniProtKB-EC"/>
</dbReference>
<feature type="domain" description="GST C-terminal" evidence="6">
    <location>
        <begin position="103"/>
        <end position="220"/>
    </location>
</feature>
<evidence type="ECO:0000256" key="1">
    <source>
        <dbReference type="ARBA" id="ARBA00012452"/>
    </source>
</evidence>
<evidence type="ECO:0000259" key="6">
    <source>
        <dbReference type="PROSITE" id="PS50405"/>
    </source>
</evidence>
<dbReference type="InterPro" id="IPR036249">
    <property type="entry name" value="Thioredoxin-like_sf"/>
</dbReference>
<dbReference type="Pfam" id="PF02798">
    <property type="entry name" value="GST_N"/>
    <property type="match status" value="1"/>
</dbReference>
<dbReference type="EMBL" id="NIDN02000253">
    <property type="protein sequence ID" value="RLL93877.1"/>
    <property type="molecule type" value="Genomic_DNA"/>
</dbReference>
<dbReference type="PROSITE" id="PS50404">
    <property type="entry name" value="GST_NTER"/>
    <property type="match status" value="1"/>
</dbReference>
<comment type="similarity">
    <text evidence="4">Belongs to the GST superfamily.</text>
</comment>
<dbReference type="Gene3D" id="3.40.30.10">
    <property type="entry name" value="Glutaredoxin"/>
    <property type="match status" value="1"/>
</dbReference>
<dbReference type="SFLD" id="SFLDG00358">
    <property type="entry name" value="Main_(cytGST)"/>
    <property type="match status" value="1"/>
</dbReference>
<comment type="catalytic activity">
    <reaction evidence="3">
        <text>RX + glutathione = an S-substituted glutathione + a halide anion + H(+)</text>
        <dbReference type="Rhea" id="RHEA:16437"/>
        <dbReference type="ChEBI" id="CHEBI:15378"/>
        <dbReference type="ChEBI" id="CHEBI:16042"/>
        <dbReference type="ChEBI" id="CHEBI:17792"/>
        <dbReference type="ChEBI" id="CHEBI:57925"/>
        <dbReference type="ChEBI" id="CHEBI:90779"/>
        <dbReference type="EC" id="2.5.1.18"/>
    </reaction>
</comment>
<dbReference type="Gene3D" id="1.20.1050.10">
    <property type="match status" value="1"/>
</dbReference>
<evidence type="ECO:0000256" key="4">
    <source>
        <dbReference type="RuleBase" id="RU003494"/>
    </source>
</evidence>
<dbReference type="OrthoDB" id="249703at2759"/>
<dbReference type="InterPro" id="IPR004045">
    <property type="entry name" value="Glutathione_S-Trfase_N"/>
</dbReference>
<dbReference type="InterPro" id="IPR010987">
    <property type="entry name" value="Glutathione-S-Trfase_C-like"/>
</dbReference>
<keyword evidence="2" id="KW-0808">Transferase</keyword>
<dbReference type="GO" id="GO:0005737">
    <property type="term" value="C:cytoplasm"/>
    <property type="evidence" value="ECO:0007669"/>
    <property type="project" value="TreeGrafter"/>
</dbReference>
<proteinExistence type="inferred from homology"/>
<dbReference type="InterPro" id="IPR040079">
    <property type="entry name" value="Glutathione_S-Trfase"/>
</dbReference>
<dbReference type="PANTHER" id="PTHR43900:SF3">
    <property type="entry name" value="GLUTATHIONE S-TRANSFERASE RHO"/>
    <property type="match status" value="1"/>
</dbReference>
<protein>
    <recommendedName>
        <fullName evidence="1">glutathione transferase</fullName>
        <ecNumber evidence="1">2.5.1.18</ecNumber>
    </recommendedName>
</protein>
<keyword evidence="8" id="KW-1185">Reference proteome</keyword>
<accession>A0A3R7LUD4</accession>
<dbReference type="GO" id="GO:0006749">
    <property type="term" value="P:glutathione metabolic process"/>
    <property type="evidence" value="ECO:0007669"/>
    <property type="project" value="TreeGrafter"/>
</dbReference>
<comment type="caution">
    <text evidence="7">The sequence shown here is derived from an EMBL/GenBank/DDBJ whole genome shotgun (WGS) entry which is preliminary data.</text>
</comment>
<evidence type="ECO:0000256" key="3">
    <source>
        <dbReference type="ARBA" id="ARBA00047960"/>
    </source>
</evidence>
<dbReference type="Pfam" id="PF00043">
    <property type="entry name" value="GST_C"/>
    <property type="match status" value="1"/>
</dbReference>
<dbReference type="SFLD" id="SFLDS00019">
    <property type="entry name" value="Glutathione_Transferase_(cytos"/>
    <property type="match status" value="1"/>
</dbReference>
<dbReference type="SUPFAM" id="SSF47616">
    <property type="entry name" value="GST C-terminal domain-like"/>
    <property type="match status" value="1"/>
</dbReference>
<dbReference type="PROSITE" id="PS50405">
    <property type="entry name" value="GST_CTER"/>
    <property type="match status" value="1"/>
</dbReference>
<dbReference type="InterPro" id="IPR004046">
    <property type="entry name" value="GST_C"/>
</dbReference>
<dbReference type="EC" id="2.5.1.18" evidence="1"/>
<evidence type="ECO:0000313" key="7">
    <source>
        <dbReference type="EMBL" id="RLL93877.1"/>
    </source>
</evidence>
<dbReference type="FunFam" id="3.40.30.10:FF:000016">
    <property type="entry name" value="Glutathione S-transferase F2"/>
    <property type="match status" value="1"/>
</dbReference>
<dbReference type="PANTHER" id="PTHR43900">
    <property type="entry name" value="GLUTATHIONE S-TRANSFERASE RHO"/>
    <property type="match status" value="1"/>
</dbReference>
<sequence>MALRLYGTATSWNTLRAHHVILELGLTDTELITLSLANGDHQTPEHLARNPFGKVPVLVDGNLTLFESRAIARYVAQKYRNLAEPLMPDSADFANIGLFEVAASVELAHFDRLAEPLVLKHVLARFQKTSVPEDETLTTLKDLKPKLDILNGILSRQTFMAGEGFTLVDAFYMPLVYFLFNLGFQDLFLERSHLKRWWEIVSERDAWKRAVGPFRQAYGF</sequence>
<evidence type="ECO:0000259" key="5">
    <source>
        <dbReference type="PROSITE" id="PS50404"/>
    </source>
</evidence>
<dbReference type="AlphaFoldDB" id="A0A3R7LUD4"/>
<dbReference type="STRING" id="1245748.A0A3R7LUD4"/>
<organism evidence="7 8">
    <name type="scientific">Aspergillus turcosus</name>
    <dbReference type="NCBI Taxonomy" id="1245748"/>
    <lineage>
        <taxon>Eukaryota</taxon>
        <taxon>Fungi</taxon>
        <taxon>Dikarya</taxon>
        <taxon>Ascomycota</taxon>
        <taxon>Pezizomycotina</taxon>
        <taxon>Eurotiomycetes</taxon>
        <taxon>Eurotiomycetidae</taxon>
        <taxon>Eurotiales</taxon>
        <taxon>Aspergillaceae</taxon>
        <taxon>Aspergillus</taxon>
        <taxon>Aspergillus subgen. Fumigati</taxon>
    </lineage>
</organism>
<gene>
    <name evidence="7" type="ORF">CFD26_100606</name>
</gene>
<evidence type="ECO:0000256" key="2">
    <source>
        <dbReference type="ARBA" id="ARBA00022679"/>
    </source>
</evidence>
<name>A0A3R7LUD4_9EURO</name>
<dbReference type="GO" id="GO:0043295">
    <property type="term" value="F:glutathione binding"/>
    <property type="evidence" value="ECO:0007669"/>
    <property type="project" value="TreeGrafter"/>
</dbReference>
<dbReference type="Proteomes" id="UP000215289">
    <property type="component" value="Unassembled WGS sequence"/>
</dbReference>
<dbReference type="SUPFAM" id="SSF52833">
    <property type="entry name" value="Thioredoxin-like"/>
    <property type="match status" value="1"/>
</dbReference>
<feature type="domain" description="GST N-terminal" evidence="5">
    <location>
        <begin position="1"/>
        <end position="83"/>
    </location>
</feature>
<evidence type="ECO:0000313" key="8">
    <source>
        <dbReference type="Proteomes" id="UP000215289"/>
    </source>
</evidence>
<reference evidence="7 8" key="1">
    <citation type="submission" date="2018-08" db="EMBL/GenBank/DDBJ databases">
        <title>Draft genome sequences of two Aspergillus turcosus clinical strains isolated from bronchoalveolar lavage fluid: one azole-susceptible and the other azole-resistant.</title>
        <authorList>
            <person name="Parent-Michaud M."/>
            <person name="Dufresne P.J."/>
            <person name="Fournier E."/>
            <person name="Martineau C."/>
            <person name="Moreira S."/>
            <person name="Perkins V."/>
            <person name="De Repentigny L."/>
            <person name="Dufresne S.F."/>
        </authorList>
    </citation>
    <scope>NUCLEOTIDE SEQUENCE [LARGE SCALE GENOMIC DNA]</scope>
    <source>
        <strain evidence="7">HMR AF 1038</strain>
    </source>
</reference>